<dbReference type="OrthoDB" id="6252479at2759"/>
<accession>A0A4Z2EGG9</accession>
<evidence type="ECO:0000313" key="3">
    <source>
        <dbReference type="EMBL" id="TNN27574.1"/>
    </source>
</evidence>
<sequence length="95" mass="10651">MPRGSLVGNIAQDLGLDVKRLKAGKARIYGDNAEFIELNKERGVLLVKERIDREALCAQTTPCALHLQITLEDPIELFTVTLRMVEILSCREQCV</sequence>
<dbReference type="GO" id="GO:0005886">
    <property type="term" value="C:plasma membrane"/>
    <property type="evidence" value="ECO:0007669"/>
    <property type="project" value="TreeGrafter"/>
</dbReference>
<evidence type="ECO:0000259" key="2">
    <source>
        <dbReference type="Pfam" id="PF08266"/>
    </source>
</evidence>
<dbReference type="Gene3D" id="2.60.40.60">
    <property type="entry name" value="Cadherins"/>
    <property type="match status" value="1"/>
</dbReference>
<dbReference type="AlphaFoldDB" id="A0A4Z2EGG9"/>
<comment type="caution">
    <text evidence="3">The sequence shown here is derived from an EMBL/GenBank/DDBJ whole genome shotgun (WGS) entry which is preliminary data.</text>
</comment>
<dbReference type="PANTHER" id="PTHR24028:SF296">
    <property type="entry name" value="PROTOCADHERIN 1 GAMMA 11 PRECURSOR-RELATED"/>
    <property type="match status" value="1"/>
</dbReference>
<protein>
    <submittedName>
        <fullName evidence="3">Protocadherin-10</fullName>
    </submittedName>
</protein>
<dbReference type="Pfam" id="PF08266">
    <property type="entry name" value="Cadherin_2"/>
    <property type="match status" value="1"/>
</dbReference>
<dbReference type="EMBL" id="SRLO01008056">
    <property type="protein sequence ID" value="TNN27574.1"/>
    <property type="molecule type" value="Genomic_DNA"/>
</dbReference>
<evidence type="ECO:0000313" key="4">
    <source>
        <dbReference type="Proteomes" id="UP000314294"/>
    </source>
</evidence>
<keyword evidence="1" id="KW-0325">Glycoprotein</keyword>
<keyword evidence="4" id="KW-1185">Reference proteome</keyword>
<gene>
    <name evidence="3" type="primary">PCDH10_7</name>
    <name evidence="3" type="ORF">EYF80_062281</name>
</gene>
<dbReference type="Proteomes" id="UP000314294">
    <property type="component" value="Unassembled WGS sequence"/>
</dbReference>
<name>A0A4Z2EGG9_9TELE</name>
<feature type="domain" description="Cadherin N-terminal" evidence="2">
    <location>
        <begin position="2"/>
        <end position="73"/>
    </location>
</feature>
<evidence type="ECO:0000256" key="1">
    <source>
        <dbReference type="ARBA" id="ARBA00023180"/>
    </source>
</evidence>
<dbReference type="InterPro" id="IPR050174">
    <property type="entry name" value="Protocadherin/Cadherin-CA"/>
</dbReference>
<reference evidence="3 4" key="1">
    <citation type="submission" date="2019-03" db="EMBL/GenBank/DDBJ databases">
        <title>First draft genome of Liparis tanakae, snailfish: a comprehensive survey of snailfish specific genes.</title>
        <authorList>
            <person name="Kim W."/>
            <person name="Song I."/>
            <person name="Jeong J.-H."/>
            <person name="Kim D."/>
            <person name="Kim S."/>
            <person name="Ryu S."/>
            <person name="Song J.Y."/>
            <person name="Lee S.K."/>
        </authorList>
    </citation>
    <scope>NUCLEOTIDE SEQUENCE [LARGE SCALE GENOMIC DNA]</scope>
    <source>
        <tissue evidence="3">Muscle</tissue>
    </source>
</reference>
<organism evidence="3 4">
    <name type="scientific">Liparis tanakae</name>
    <name type="common">Tanaka's snailfish</name>
    <dbReference type="NCBI Taxonomy" id="230148"/>
    <lineage>
        <taxon>Eukaryota</taxon>
        <taxon>Metazoa</taxon>
        <taxon>Chordata</taxon>
        <taxon>Craniata</taxon>
        <taxon>Vertebrata</taxon>
        <taxon>Euteleostomi</taxon>
        <taxon>Actinopterygii</taxon>
        <taxon>Neopterygii</taxon>
        <taxon>Teleostei</taxon>
        <taxon>Neoteleostei</taxon>
        <taxon>Acanthomorphata</taxon>
        <taxon>Eupercaria</taxon>
        <taxon>Perciformes</taxon>
        <taxon>Cottioidei</taxon>
        <taxon>Cottales</taxon>
        <taxon>Liparidae</taxon>
        <taxon>Liparis</taxon>
    </lineage>
</organism>
<dbReference type="GO" id="GO:0007155">
    <property type="term" value="P:cell adhesion"/>
    <property type="evidence" value="ECO:0007669"/>
    <property type="project" value="TreeGrafter"/>
</dbReference>
<dbReference type="InterPro" id="IPR013164">
    <property type="entry name" value="Cadherin_N"/>
</dbReference>
<proteinExistence type="predicted"/>
<dbReference type="FunFam" id="2.60.40.60:FF:000006">
    <property type="entry name" value="Protocadherin alpha 2"/>
    <property type="match status" value="1"/>
</dbReference>
<dbReference type="PANTHER" id="PTHR24028">
    <property type="entry name" value="CADHERIN-87A"/>
    <property type="match status" value="1"/>
</dbReference>